<organism evidence="2 3">
    <name type="scientific">Flavobacterium plurextorum</name>
    <dbReference type="NCBI Taxonomy" id="1114867"/>
    <lineage>
        <taxon>Bacteria</taxon>
        <taxon>Pseudomonadati</taxon>
        <taxon>Bacteroidota</taxon>
        <taxon>Flavobacteriia</taxon>
        <taxon>Flavobacteriales</taxon>
        <taxon>Flavobacteriaceae</taxon>
        <taxon>Flavobacterium</taxon>
    </lineage>
</organism>
<reference evidence="2 3" key="1">
    <citation type="submission" date="2016-11" db="EMBL/GenBank/DDBJ databases">
        <title>Whole genomes of Flavobacteriaceae.</title>
        <authorList>
            <person name="Stine C."/>
            <person name="Li C."/>
            <person name="Tadesse D."/>
        </authorList>
    </citation>
    <scope>NUCLEOTIDE SEQUENCE [LARGE SCALE GENOMIC DNA]</scope>
    <source>
        <strain evidence="2 3">CCUG 60112</strain>
    </source>
</reference>
<dbReference type="EMBL" id="MUHD01000022">
    <property type="protein sequence ID" value="OXB06893.1"/>
    <property type="molecule type" value="Genomic_DNA"/>
</dbReference>
<keyword evidence="1" id="KW-0812">Transmembrane</keyword>
<feature type="transmembrane region" description="Helical" evidence="1">
    <location>
        <begin position="24"/>
        <end position="44"/>
    </location>
</feature>
<name>A0ABX4CT44_9FLAO</name>
<comment type="caution">
    <text evidence="2">The sequence shown here is derived from an EMBL/GenBank/DDBJ whole genome shotgun (WGS) entry which is preliminary data.</text>
</comment>
<keyword evidence="1" id="KW-1133">Transmembrane helix</keyword>
<evidence type="ECO:0000313" key="2">
    <source>
        <dbReference type="EMBL" id="OXB06893.1"/>
    </source>
</evidence>
<gene>
    <name evidence="2" type="ORF">B0A81_12420</name>
</gene>
<dbReference type="Proteomes" id="UP000198381">
    <property type="component" value="Unassembled WGS sequence"/>
</dbReference>
<accession>A0ABX4CT44</accession>
<protein>
    <submittedName>
        <fullName evidence="2">Uncharacterized protein</fullName>
    </submittedName>
</protein>
<evidence type="ECO:0000313" key="3">
    <source>
        <dbReference type="Proteomes" id="UP000198381"/>
    </source>
</evidence>
<evidence type="ECO:0000256" key="1">
    <source>
        <dbReference type="SAM" id="Phobius"/>
    </source>
</evidence>
<sequence>MVSNISFSVLDILIPKPSANIQRFFFLASTLIKIFLIHFTIFAITNIHQLCLIKLSNLF</sequence>
<keyword evidence="3" id="KW-1185">Reference proteome</keyword>
<keyword evidence="1" id="KW-0472">Membrane</keyword>
<proteinExistence type="predicted"/>